<dbReference type="GO" id="GO:0017025">
    <property type="term" value="F:TBP-class protein binding"/>
    <property type="evidence" value="ECO:0007669"/>
    <property type="project" value="TreeGrafter"/>
</dbReference>
<comment type="caution">
    <text evidence="2">The sequence shown here is derived from an EMBL/GenBank/DDBJ whole genome shotgun (WGS) entry which is preliminary data.</text>
</comment>
<proteinExistence type="predicted"/>
<organism evidence="2 3">
    <name type="scientific">Lasiosphaeria hispida</name>
    <dbReference type="NCBI Taxonomy" id="260671"/>
    <lineage>
        <taxon>Eukaryota</taxon>
        <taxon>Fungi</taxon>
        <taxon>Dikarya</taxon>
        <taxon>Ascomycota</taxon>
        <taxon>Pezizomycotina</taxon>
        <taxon>Sordariomycetes</taxon>
        <taxon>Sordariomycetidae</taxon>
        <taxon>Sordariales</taxon>
        <taxon>Lasiosphaeriaceae</taxon>
        <taxon>Lasiosphaeria</taxon>
    </lineage>
</organism>
<dbReference type="InterPro" id="IPR053029">
    <property type="entry name" value="RNA_pol_I-specific_init_factor"/>
</dbReference>
<gene>
    <name evidence="2" type="ORF">B0T25DRAFT_541798</name>
</gene>
<keyword evidence="3" id="KW-1185">Reference proteome</keyword>
<feature type="region of interest" description="Disordered" evidence="1">
    <location>
        <begin position="274"/>
        <end position="311"/>
    </location>
</feature>
<dbReference type="AlphaFoldDB" id="A0AAJ0HH42"/>
<accession>A0AAJ0HH42</accession>
<dbReference type="PANTHER" id="PTHR28244">
    <property type="entry name" value="RNA POLYMERASE I-SPECIFIC TRANSCRIPTION INITIATION FACTOR RRN11"/>
    <property type="match status" value="1"/>
</dbReference>
<reference evidence="2" key="1">
    <citation type="journal article" date="2023" name="Mol. Phylogenet. Evol.">
        <title>Genome-scale phylogeny and comparative genomics of the fungal order Sordariales.</title>
        <authorList>
            <person name="Hensen N."/>
            <person name="Bonometti L."/>
            <person name="Westerberg I."/>
            <person name="Brannstrom I.O."/>
            <person name="Guillou S."/>
            <person name="Cros-Aarteil S."/>
            <person name="Calhoun S."/>
            <person name="Haridas S."/>
            <person name="Kuo A."/>
            <person name="Mondo S."/>
            <person name="Pangilinan J."/>
            <person name="Riley R."/>
            <person name="LaButti K."/>
            <person name="Andreopoulos B."/>
            <person name="Lipzen A."/>
            <person name="Chen C."/>
            <person name="Yan M."/>
            <person name="Daum C."/>
            <person name="Ng V."/>
            <person name="Clum A."/>
            <person name="Steindorff A."/>
            <person name="Ohm R.A."/>
            <person name="Martin F."/>
            <person name="Silar P."/>
            <person name="Natvig D.O."/>
            <person name="Lalanne C."/>
            <person name="Gautier V."/>
            <person name="Ament-Velasquez S.L."/>
            <person name="Kruys A."/>
            <person name="Hutchinson M.I."/>
            <person name="Powell A.J."/>
            <person name="Barry K."/>
            <person name="Miller A.N."/>
            <person name="Grigoriev I.V."/>
            <person name="Debuchy R."/>
            <person name="Gladieux P."/>
            <person name="Hiltunen Thoren M."/>
            <person name="Johannesson H."/>
        </authorList>
    </citation>
    <scope>NUCLEOTIDE SEQUENCE</scope>
    <source>
        <strain evidence="2">CBS 955.72</strain>
    </source>
</reference>
<evidence type="ECO:0000313" key="2">
    <source>
        <dbReference type="EMBL" id="KAK3352355.1"/>
    </source>
</evidence>
<dbReference type="EMBL" id="JAUIQD010000004">
    <property type="protein sequence ID" value="KAK3352355.1"/>
    <property type="molecule type" value="Genomic_DNA"/>
</dbReference>
<evidence type="ECO:0000313" key="3">
    <source>
        <dbReference type="Proteomes" id="UP001275084"/>
    </source>
</evidence>
<name>A0AAJ0HH42_9PEZI</name>
<protein>
    <submittedName>
        <fullName evidence="2">Uncharacterized protein</fullName>
    </submittedName>
</protein>
<dbReference type="PANTHER" id="PTHR28244:SF1">
    <property type="entry name" value="RNA POLYMERASE I-SPECIFIC TRANSCRIPTION INITIATION FACTOR RRN11"/>
    <property type="match status" value="1"/>
</dbReference>
<dbReference type="Proteomes" id="UP001275084">
    <property type="component" value="Unassembled WGS sequence"/>
</dbReference>
<dbReference type="GO" id="GO:0070860">
    <property type="term" value="C:RNA polymerase I core factor complex"/>
    <property type="evidence" value="ECO:0007669"/>
    <property type="project" value="TreeGrafter"/>
</dbReference>
<reference evidence="2" key="2">
    <citation type="submission" date="2023-06" db="EMBL/GenBank/DDBJ databases">
        <authorList>
            <consortium name="Lawrence Berkeley National Laboratory"/>
            <person name="Haridas S."/>
            <person name="Hensen N."/>
            <person name="Bonometti L."/>
            <person name="Westerberg I."/>
            <person name="Brannstrom I.O."/>
            <person name="Guillou S."/>
            <person name="Cros-Aarteil S."/>
            <person name="Calhoun S."/>
            <person name="Kuo A."/>
            <person name="Mondo S."/>
            <person name="Pangilinan J."/>
            <person name="Riley R."/>
            <person name="Labutti K."/>
            <person name="Andreopoulos B."/>
            <person name="Lipzen A."/>
            <person name="Chen C."/>
            <person name="Yanf M."/>
            <person name="Daum C."/>
            <person name="Ng V."/>
            <person name="Clum A."/>
            <person name="Steindorff A."/>
            <person name="Ohm R."/>
            <person name="Martin F."/>
            <person name="Silar P."/>
            <person name="Natvig D."/>
            <person name="Lalanne C."/>
            <person name="Gautier V."/>
            <person name="Ament-Velasquez S.L."/>
            <person name="Kruys A."/>
            <person name="Hutchinson M.I."/>
            <person name="Powell A.J."/>
            <person name="Barry K."/>
            <person name="Miller A.N."/>
            <person name="Grigoriev I.V."/>
            <person name="Debuchy R."/>
            <person name="Gladieux P."/>
            <person name="Thoren M.H."/>
            <person name="Johannesson H."/>
        </authorList>
    </citation>
    <scope>NUCLEOTIDE SEQUENCE</scope>
    <source>
        <strain evidence="2">CBS 955.72</strain>
    </source>
</reference>
<feature type="compositionally biased region" description="Acidic residues" evidence="1">
    <location>
        <begin position="274"/>
        <end position="299"/>
    </location>
</feature>
<dbReference type="GO" id="GO:0042790">
    <property type="term" value="P:nucleolar large rRNA transcription by RNA polymerase I"/>
    <property type="evidence" value="ECO:0007669"/>
    <property type="project" value="TreeGrafter"/>
</dbReference>
<dbReference type="GO" id="GO:0001164">
    <property type="term" value="F:RNA polymerase I core promoter sequence-specific DNA binding"/>
    <property type="evidence" value="ECO:0007669"/>
    <property type="project" value="TreeGrafter"/>
</dbReference>
<sequence length="311" mass="36103">MQRFLAEGDIPAARRVFGLLARARVYGRNVDLRFDRYWEYGTEILMRAGEGWRVEDEDEDEEEVRLERAAANLAQVKAYYMALVRQHPWNKQHQLDHFSSLDFYPALFSCELEGIHTEHTRGLRRLDKEHEADRWDENAHGMDIDHHHDRDPLDLDYPMEGRGSPLAGVGGSSQSELRLQREKDGLRLHTLERMKELTKRMDDVMLPAPFSNDHELLRLRGMAALYMADLSIPLAPQSEEGEMDGKTAREDARAKAKSVFLKIKESGGVFEEEWLLDMLSSDDEEEEEQEEEEDDEENEVTLPMYSSLPLR</sequence>
<evidence type="ECO:0000256" key="1">
    <source>
        <dbReference type="SAM" id="MobiDB-lite"/>
    </source>
</evidence>